<feature type="non-terminal residue" evidence="7">
    <location>
        <position position="1"/>
    </location>
</feature>
<dbReference type="Gramene" id="EFJ24609">
    <property type="protein sequence ID" value="EFJ24609"/>
    <property type="gene ID" value="SELMODRAFT_9033"/>
</dbReference>
<dbReference type="Pfam" id="PF13445">
    <property type="entry name" value="zf-RING_UBOX"/>
    <property type="match status" value="1"/>
</dbReference>
<dbReference type="InterPro" id="IPR027370">
    <property type="entry name" value="Znf-RING_euk"/>
</dbReference>
<evidence type="ECO:0000256" key="1">
    <source>
        <dbReference type="ARBA" id="ARBA00022723"/>
    </source>
</evidence>
<dbReference type="InterPro" id="IPR001841">
    <property type="entry name" value="Znf_RING"/>
</dbReference>
<dbReference type="EMBL" id="GL377634">
    <property type="protein sequence ID" value="EFJ13262.1"/>
    <property type="molecule type" value="Genomic_DNA"/>
</dbReference>
<evidence type="ECO:0000256" key="2">
    <source>
        <dbReference type="ARBA" id="ARBA00022771"/>
    </source>
</evidence>
<dbReference type="EMBL" id="GL377589">
    <property type="protein sequence ID" value="EFJ24609.1"/>
    <property type="molecule type" value="Genomic_DNA"/>
</dbReference>
<dbReference type="PROSITE" id="PS50089">
    <property type="entry name" value="ZF_RING_2"/>
    <property type="match status" value="1"/>
</dbReference>
<dbReference type="PANTHER" id="PTHR47156">
    <property type="entry name" value="PROTEIN CBG20824"/>
    <property type="match status" value="1"/>
</dbReference>
<feature type="non-terminal residue" evidence="7">
    <location>
        <position position="67"/>
    </location>
</feature>
<keyword evidence="2 4" id="KW-0863">Zinc-finger</keyword>
<accession>D8RT29</accession>
<dbReference type="KEGG" id="smo:SELMODRAFT_9032"/>
<dbReference type="SMART" id="SM00184">
    <property type="entry name" value="RING"/>
    <property type="match status" value="1"/>
</dbReference>
<dbReference type="InterPro" id="IPR052667">
    <property type="entry name" value="E3_ubiquitin-ligase_RING"/>
</dbReference>
<evidence type="ECO:0000313" key="6">
    <source>
        <dbReference type="EMBL" id="EFJ13262.1"/>
    </source>
</evidence>
<dbReference type="SUPFAM" id="SSF57850">
    <property type="entry name" value="RING/U-box"/>
    <property type="match status" value="1"/>
</dbReference>
<evidence type="ECO:0000259" key="5">
    <source>
        <dbReference type="PROSITE" id="PS50089"/>
    </source>
</evidence>
<dbReference type="PROSITE" id="PS00518">
    <property type="entry name" value="ZF_RING_1"/>
    <property type="match status" value="1"/>
</dbReference>
<gene>
    <name evidence="6" type="ORF">SELMODRAFT_9032</name>
    <name evidence="7" type="ORF">SELMODRAFT_9033</name>
</gene>
<dbReference type="STRING" id="88036.D8RT29"/>
<evidence type="ECO:0000313" key="8">
    <source>
        <dbReference type="Proteomes" id="UP000001514"/>
    </source>
</evidence>
<dbReference type="Gene3D" id="3.30.40.10">
    <property type="entry name" value="Zinc/RING finger domain, C3HC4 (zinc finger)"/>
    <property type="match status" value="1"/>
</dbReference>
<dbReference type="KEGG" id="smo:SELMODRAFT_9033"/>
<organism evidence="8">
    <name type="scientific">Selaginella moellendorffii</name>
    <name type="common">Spikemoss</name>
    <dbReference type="NCBI Taxonomy" id="88036"/>
    <lineage>
        <taxon>Eukaryota</taxon>
        <taxon>Viridiplantae</taxon>
        <taxon>Streptophyta</taxon>
        <taxon>Embryophyta</taxon>
        <taxon>Tracheophyta</taxon>
        <taxon>Lycopodiopsida</taxon>
        <taxon>Selaginellales</taxon>
        <taxon>Selaginellaceae</taxon>
        <taxon>Selaginella</taxon>
    </lineage>
</organism>
<dbReference type="InParanoid" id="D8RT29"/>
<dbReference type="CDD" id="cd16587">
    <property type="entry name" value="RING-HC_TRIM32_C-VII"/>
    <property type="match status" value="1"/>
</dbReference>
<proteinExistence type="predicted"/>
<feature type="domain" description="RING-type" evidence="5">
    <location>
        <begin position="3"/>
        <end position="49"/>
    </location>
</feature>
<dbReference type="GO" id="GO:0008270">
    <property type="term" value="F:zinc ion binding"/>
    <property type="evidence" value="ECO:0007669"/>
    <property type="project" value="UniProtKB-KW"/>
</dbReference>
<name>D8RT29_SELML</name>
<evidence type="ECO:0000256" key="3">
    <source>
        <dbReference type="ARBA" id="ARBA00022833"/>
    </source>
</evidence>
<dbReference type="HOGENOM" id="CLU_2820216_0_0_1"/>
<dbReference type="PANTHER" id="PTHR47156:SF10">
    <property type="entry name" value="E3 UBIQUITIN-PROTEIN LIGASE TRIM-21-RELATED"/>
    <property type="match status" value="1"/>
</dbReference>
<dbReference type="eggNOG" id="ENOG502R8R8">
    <property type="taxonomic scope" value="Eukaryota"/>
</dbReference>
<keyword evidence="8" id="KW-1185">Reference proteome</keyword>
<reference evidence="7 8" key="1">
    <citation type="journal article" date="2011" name="Science">
        <title>The Selaginella genome identifies genetic changes associated with the evolution of vascular plants.</title>
        <authorList>
            <person name="Banks J.A."/>
            <person name="Nishiyama T."/>
            <person name="Hasebe M."/>
            <person name="Bowman J.L."/>
            <person name="Gribskov M."/>
            <person name="dePamphilis C."/>
            <person name="Albert V.A."/>
            <person name="Aono N."/>
            <person name="Aoyama T."/>
            <person name="Ambrose B.A."/>
            <person name="Ashton N.W."/>
            <person name="Axtell M.J."/>
            <person name="Barker E."/>
            <person name="Barker M.S."/>
            <person name="Bennetzen J.L."/>
            <person name="Bonawitz N.D."/>
            <person name="Chapple C."/>
            <person name="Cheng C."/>
            <person name="Correa L.G."/>
            <person name="Dacre M."/>
            <person name="DeBarry J."/>
            <person name="Dreyer I."/>
            <person name="Elias M."/>
            <person name="Engstrom E.M."/>
            <person name="Estelle M."/>
            <person name="Feng L."/>
            <person name="Finet C."/>
            <person name="Floyd S.K."/>
            <person name="Frommer W.B."/>
            <person name="Fujita T."/>
            <person name="Gramzow L."/>
            <person name="Gutensohn M."/>
            <person name="Harholt J."/>
            <person name="Hattori M."/>
            <person name="Heyl A."/>
            <person name="Hirai T."/>
            <person name="Hiwatashi Y."/>
            <person name="Ishikawa M."/>
            <person name="Iwata M."/>
            <person name="Karol K.G."/>
            <person name="Koehler B."/>
            <person name="Kolukisaoglu U."/>
            <person name="Kubo M."/>
            <person name="Kurata T."/>
            <person name="Lalonde S."/>
            <person name="Li K."/>
            <person name="Li Y."/>
            <person name="Litt A."/>
            <person name="Lyons E."/>
            <person name="Manning G."/>
            <person name="Maruyama T."/>
            <person name="Michael T.P."/>
            <person name="Mikami K."/>
            <person name="Miyazaki S."/>
            <person name="Morinaga S."/>
            <person name="Murata T."/>
            <person name="Mueller-Roeber B."/>
            <person name="Nelson D.R."/>
            <person name="Obara M."/>
            <person name="Oguri Y."/>
            <person name="Olmstead R.G."/>
            <person name="Onodera N."/>
            <person name="Petersen B.L."/>
            <person name="Pils B."/>
            <person name="Prigge M."/>
            <person name="Rensing S.A."/>
            <person name="Riano-Pachon D.M."/>
            <person name="Roberts A.W."/>
            <person name="Sato Y."/>
            <person name="Scheller H.V."/>
            <person name="Schulz B."/>
            <person name="Schulz C."/>
            <person name="Shakirov E.V."/>
            <person name="Shibagaki N."/>
            <person name="Shinohara N."/>
            <person name="Shippen D.E."/>
            <person name="Soerensen I."/>
            <person name="Sotooka R."/>
            <person name="Sugimoto N."/>
            <person name="Sugita M."/>
            <person name="Sumikawa N."/>
            <person name="Tanurdzic M."/>
            <person name="Theissen G."/>
            <person name="Ulvskov P."/>
            <person name="Wakazuki S."/>
            <person name="Weng J.K."/>
            <person name="Willats W.W."/>
            <person name="Wipf D."/>
            <person name="Wolf P.G."/>
            <person name="Yang L."/>
            <person name="Zimmer A.D."/>
            <person name="Zhu Q."/>
            <person name="Mitros T."/>
            <person name="Hellsten U."/>
            <person name="Loque D."/>
            <person name="Otillar R."/>
            <person name="Salamov A."/>
            <person name="Schmutz J."/>
            <person name="Shapiro H."/>
            <person name="Lindquist E."/>
            <person name="Lucas S."/>
            <person name="Rokhsar D."/>
            <person name="Grigoriev I.V."/>
        </authorList>
    </citation>
    <scope>NUCLEOTIDE SEQUENCE [LARGE SCALE GENOMIC DNA]</scope>
</reference>
<dbReference type="Gramene" id="EFJ13262">
    <property type="protein sequence ID" value="EFJ13262"/>
    <property type="gene ID" value="SELMODRAFT_9032"/>
</dbReference>
<evidence type="ECO:0000313" key="7">
    <source>
        <dbReference type="EMBL" id="EFJ24609.1"/>
    </source>
</evidence>
<sequence>LECPVCLEFFNDGSHTPRLLCCGHTVCQLCVERLVVSSSLPRFRCPECRALSKWRGIHHFPKNYILL</sequence>
<dbReference type="AlphaFoldDB" id="D8RT29"/>
<keyword evidence="3" id="KW-0862">Zinc</keyword>
<evidence type="ECO:0000256" key="4">
    <source>
        <dbReference type="PROSITE-ProRule" id="PRU00175"/>
    </source>
</evidence>
<protein>
    <recommendedName>
        <fullName evidence="5">RING-type domain-containing protein</fullName>
    </recommendedName>
</protein>
<keyword evidence="1" id="KW-0479">Metal-binding</keyword>
<dbReference type="Proteomes" id="UP000001514">
    <property type="component" value="Unassembled WGS sequence"/>
</dbReference>
<dbReference type="InterPro" id="IPR017907">
    <property type="entry name" value="Znf_RING_CS"/>
</dbReference>
<dbReference type="InterPro" id="IPR013083">
    <property type="entry name" value="Znf_RING/FYVE/PHD"/>
</dbReference>